<dbReference type="GO" id="GO:0043139">
    <property type="term" value="F:5'-3' DNA helicase activity"/>
    <property type="evidence" value="ECO:0007669"/>
    <property type="project" value="UniProtKB-EC"/>
</dbReference>
<evidence type="ECO:0000256" key="2">
    <source>
        <dbReference type="ARBA" id="ARBA00022515"/>
    </source>
</evidence>
<dbReference type="Pfam" id="PF00772">
    <property type="entry name" value="DnaB"/>
    <property type="match status" value="1"/>
</dbReference>
<sequence length="480" mass="52614">MLDSNVISYQAALDESLQNSEIGAGREPYSLEAEHGLLGAMLQRPELIDILSDDLMPATFYFHENAEIYRAIVALRAAGKAIDFLTVGEHIGEMPNGDRALGYCALIVRNTPSVANAHTYASIVRERALERQLQAFGAKAVDIAHGDQDTQAKVVAIQAAALAIDSGAGSDEVVKAADVMARQVEVWQERYDRHTRGETLIGLSTGLTDLDEKLGGLQPEQLIIVAGRPAMGKTTLAMGMALSVACQQKRAALIISLEMSDGQLLDRATASEGRVPLSLIKNGTACESHGHQLAVAADRIHKANLFFTDRPGATMNRIRSIARRHKLRHGLDFLMIDYLQLVEGEGGPNRVDQVSGMSRGAKLLARELKIPVVLLSQLSRKCEERPNKRPIPSDLRESGAIEQDADVILFVYRDEVYNEHSESKGIAEIIIGKGRDVETGTVRASFLGQFNRFEDLAQKWKEPIVDRPRTLAARFHGRVE</sequence>
<organism evidence="14 15">
    <name type="scientific">Pseudomonas coleopterorum</name>
    <dbReference type="NCBI Taxonomy" id="1605838"/>
    <lineage>
        <taxon>Bacteria</taxon>
        <taxon>Pseudomonadati</taxon>
        <taxon>Pseudomonadota</taxon>
        <taxon>Gammaproteobacteria</taxon>
        <taxon>Pseudomonadales</taxon>
        <taxon>Pseudomonadaceae</taxon>
        <taxon>Pseudomonas</taxon>
    </lineage>
</organism>
<comment type="catalytic activity">
    <reaction evidence="10 12">
        <text>ATP + H2O = ADP + phosphate + H(+)</text>
        <dbReference type="Rhea" id="RHEA:13065"/>
        <dbReference type="ChEBI" id="CHEBI:15377"/>
        <dbReference type="ChEBI" id="CHEBI:15378"/>
        <dbReference type="ChEBI" id="CHEBI:30616"/>
        <dbReference type="ChEBI" id="CHEBI:43474"/>
        <dbReference type="ChEBI" id="CHEBI:456216"/>
        <dbReference type="EC" id="5.6.2.3"/>
    </reaction>
</comment>
<dbReference type="GO" id="GO:0016787">
    <property type="term" value="F:hydrolase activity"/>
    <property type="evidence" value="ECO:0007669"/>
    <property type="project" value="UniProtKB-KW"/>
</dbReference>
<keyword evidence="6 12" id="KW-0347">Helicase</keyword>
<dbReference type="InterPro" id="IPR007692">
    <property type="entry name" value="DNA_helicase_DnaB"/>
</dbReference>
<dbReference type="EMBL" id="CP134081">
    <property type="protein sequence ID" value="WNC09312.1"/>
    <property type="molecule type" value="Genomic_DNA"/>
</dbReference>
<evidence type="ECO:0000256" key="8">
    <source>
        <dbReference type="ARBA" id="ARBA00023125"/>
    </source>
</evidence>
<protein>
    <recommendedName>
        <fullName evidence="11 12">Replicative DNA helicase</fullName>
        <ecNumber evidence="11 12">5.6.2.3</ecNumber>
    </recommendedName>
</protein>
<dbReference type="AlphaFoldDB" id="A0AAJ6MSR0"/>
<gene>
    <name evidence="14" type="primary">dnaB</name>
    <name evidence="14" type="ORF">RI108_18905</name>
</gene>
<keyword evidence="2 12" id="KW-0639">Primosome</keyword>
<dbReference type="GO" id="GO:0006269">
    <property type="term" value="P:DNA replication, synthesis of primer"/>
    <property type="evidence" value="ECO:0007669"/>
    <property type="project" value="UniProtKB-UniRule"/>
</dbReference>
<evidence type="ECO:0000256" key="5">
    <source>
        <dbReference type="ARBA" id="ARBA00022801"/>
    </source>
</evidence>
<dbReference type="GO" id="GO:1990077">
    <property type="term" value="C:primosome complex"/>
    <property type="evidence" value="ECO:0007669"/>
    <property type="project" value="UniProtKB-UniRule"/>
</dbReference>
<keyword evidence="8 12" id="KW-0238">DNA-binding</keyword>
<dbReference type="Gene3D" id="1.10.860.10">
    <property type="entry name" value="DNAb Helicase, Chain A"/>
    <property type="match status" value="1"/>
</dbReference>
<evidence type="ECO:0000256" key="9">
    <source>
        <dbReference type="ARBA" id="ARBA00023235"/>
    </source>
</evidence>
<dbReference type="InterPro" id="IPR007693">
    <property type="entry name" value="DNA_helicase_DnaB-like_N"/>
</dbReference>
<dbReference type="InterPro" id="IPR036185">
    <property type="entry name" value="DNA_heli_DnaB-like_N_sf"/>
</dbReference>
<dbReference type="EC" id="5.6.2.3" evidence="11 12"/>
<dbReference type="PANTHER" id="PTHR30153:SF2">
    <property type="entry name" value="REPLICATIVE DNA HELICASE"/>
    <property type="match status" value="1"/>
</dbReference>
<evidence type="ECO:0000256" key="11">
    <source>
        <dbReference type="NCBIfam" id="TIGR00665"/>
    </source>
</evidence>
<evidence type="ECO:0000256" key="4">
    <source>
        <dbReference type="ARBA" id="ARBA00022741"/>
    </source>
</evidence>
<dbReference type="GO" id="GO:0005524">
    <property type="term" value="F:ATP binding"/>
    <property type="evidence" value="ECO:0007669"/>
    <property type="project" value="UniProtKB-UniRule"/>
</dbReference>
<comment type="similarity">
    <text evidence="1 12">Belongs to the helicase family. DnaB subfamily.</text>
</comment>
<keyword evidence="5 12" id="KW-0378">Hydrolase</keyword>
<dbReference type="NCBIfam" id="TIGR00665">
    <property type="entry name" value="DnaB"/>
    <property type="match status" value="1"/>
</dbReference>
<dbReference type="SUPFAM" id="SSF48024">
    <property type="entry name" value="N-terminal domain of DnaB helicase"/>
    <property type="match status" value="1"/>
</dbReference>
<evidence type="ECO:0000313" key="14">
    <source>
        <dbReference type="EMBL" id="WNC09312.1"/>
    </source>
</evidence>
<evidence type="ECO:0000313" key="15">
    <source>
        <dbReference type="Proteomes" id="UP001258207"/>
    </source>
</evidence>
<dbReference type="GO" id="GO:0003677">
    <property type="term" value="F:DNA binding"/>
    <property type="evidence" value="ECO:0007669"/>
    <property type="project" value="UniProtKB-UniRule"/>
</dbReference>
<evidence type="ECO:0000256" key="7">
    <source>
        <dbReference type="ARBA" id="ARBA00022840"/>
    </source>
</evidence>
<dbReference type="Gene3D" id="3.40.50.300">
    <property type="entry name" value="P-loop containing nucleotide triphosphate hydrolases"/>
    <property type="match status" value="1"/>
</dbReference>
<feature type="domain" description="SF4 helicase" evidence="13">
    <location>
        <begin position="196"/>
        <end position="460"/>
    </location>
</feature>
<accession>A0AAJ6MSR0</accession>
<dbReference type="PANTHER" id="PTHR30153">
    <property type="entry name" value="REPLICATIVE DNA HELICASE DNAB"/>
    <property type="match status" value="1"/>
</dbReference>
<evidence type="ECO:0000256" key="6">
    <source>
        <dbReference type="ARBA" id="ARBA00022806"/>
    </source>
</evidence>
<dbReference type="Pfam" id="PF03796">
    <property type="entry name" value="DnaB_C"/>
    <property type="match status" value="1"/>
</dbReference>
<evidence type="ECO:0000259" key="13">
    <source>
        <dbReference type="PROSITE" id="PS51199"/>
    </source>
</evidence>
<keyword evidence="3 12" id="KW-0235">DNA replication</keyword>
<dbReference type="CDD" id="cd00984">
    <property type="entry name" value="DnaB_C"/>
    <property type="match status" value="1"/>
</dbReference>
<evidence type="ECO:0000256" key="10">
    <source>
        <dbReference type="ARBA" id="ARBA00048954"/>
    </source>
</evidence>
<reference evidence="14" key="1">
    <citation type="submission" date="2023-09" db="EMBL/GenBank/DDBJ databases">
        <title>First report of Pseudomonas coleopterorum DJ13 causing leaf spot on Rhododendron pulchrum Sweet in China.</title>
        <authorList>
            <person name="Zhang Y."/>
        </authorList>
    </citation>
    <scope>NUCLEOTIDE SEQUENCE</scope>
    <source>
        <strain evidence="14">DJ13</strain>
    </source>
</reference>
<proteinExistence type="inferred from homology"/>
<dbReference type="GO" id="GO:0005829">
    <property type="term" value="C:cytosol"/>
    <property type="evidence" value="ECO:0007669"/>
    <property type="project" value="TreeGrafter"/>
</dbReference>
<dbReference type="InterPro" id="IPR027417">
    <property type="entry name" value="P-loop_NTPase"/>
</dbReference>
<name>A0AAJ6MSR0_9PSED</name>
<keyword evidence="4 12" id="KW-0547">Nucleotide-binding</keyword>
<dbReference type="RefSeq" id="WP_310791738.1">
    <property type="nucleotide sequence ID" value="NZ_CP134081.1"/>
</dbReference>
<dbReference type="InterPro" id="IPR007694">
    <property type="entry name" value="DNA_helicase_DnaB-like_C"/>
</dbReference>
<keyword evidence="9" id="KW-0413">Isomerase</keyword>
<dbReference type="Proteomes" id="UP001258207">
    <property type="component" value="Chromosome"/>
</dbReference>
<evidence type="ECO:0000256" key="3">
    <source>
        <dbReference type="ARBA" id="ARBA00022705"/>
    </source>
</evidence>
<dbReference type="SUPFAM" id="SSF52540">
    <property type="entry name" value="P-loop containing nucleoside triphosphate hydrolases"/>
    <property type="match status" value="1"/>
</dbReference>
<evidence type="ECO:0000256" key="1">
    <source>
        <dbReference type="ARBA" id="ARBA00008428"/>
    </source>
</evidence>
<keyword evidence="7 12" id="KW-0067">ATP-binding</keyword>
<evidence type="ECO:0000256" key="12">
    <source>
        <dbReference type="RuleBase" id="RU362085"/>
    </source>
</evidence>
<comment type="function">
    <text evidence="12">The main replicative DNA helicase, it participates in initiation and elongation during chromosome replication. Travels ahead of the DNA replisome, separating dsDNA into templates for DNA synthesis. A processive ATP-dependent 5'-3' DNA helicase it has DNA-dependent ATPase activity.</text>
</comment>
<dbReference type="PROSITE" id="PS51199">
    <property type="entry name" value="SF4_HELICASE"/>
    <property type="match status" value="1"/>
</dbReference>
<dbReference type="InterPro" id="IPR016136">
    <property type="entry name" value="DNA_helicase_N/primase_C"/>
</dbReference>